<comment type="caution">
    <text evidence="2">The sequence shown here is derived from an EMBL/GenBank/DDBJ whole genome shotgun (WGS) entry which is preliminary data.</text>
</comment>
<evidence type="ECO:0000313" key="2">
    <source>
        <dbReference type="EMBL" id="GGZ87707.1"/>
    </source>
</evidence>
<dbReference type="Gene3D" id="1.20.1290.10">
    <property type="entry name" value="AhpD-like"/>
    <property type="match status" value="1"/>
</dbReference>
<dbReference type="InterPro" id="IPR003779">
    <property type="entry name" value="CMD-like"/>
</dbReference>
<reference evidence="2" key="1">
    <citation type="journal article" date="2014" name="Int. J. Syst. Evol. Microbiol.">
        <title>Complete genome sequence of Corynebacterium casei LMG S-19264T (=DSM 44701T), isolated from a smear-ripened cheese.</title>
        <authorList>
            <consortium name="US DOE Joint Genome Institute (JGI-PGF)"/>
            <person name="Walter F."/>
            <person name="Albersmeier A."/>
            <person name="Kalinowski J."/>
            <person name="Ruckert C."/>
        </authorList>
    </citation>
    <scope>NUCLEOTIDE SEQUENCE</scope>
    <source>
        <strain evidence="2">KCTC 32422</strain>
    </source>
</reference>
<dbReference type="AlphaFoldDB" id="A0A918R6B7"/>
<dbReference type="PANTHER" id="PTHR33930">
    <property type="entry name" value="ALKYL HYDROPEROXIDE REDUCTASE AHPD"/>
    <property type="match status" value="1"/>
</dbReference>
<reference evidence="2" key="2">
    <citation type="submission" date="2020-09" db="EMBL/GenBank/DDBJ databases">
        <authorList>
            <person name="Sun Q."/>
            <person name="Kim S."/>
        </authorList>
    </citation>
    <scope>NUCLEOTIDE SEQUENCE</scope>
    <source>
        <strain evidence="2">KCTC 32422</strain>
    </source>
</reference>
<dbReference type="Proteomes" id="UP000634139">
    <property type="component" value="Unassembled WGS sequence"/>
</dbReference>
<evidence type="ECO:0000313" key="3">
    <source>
        <dbReference type="Proteomes" id="UP000634139"/>
    </source>
</evidence>
<protein>
    <recommendedName>
        <fullName evidence="1">Carboxymuconolactone decarboxylase-like domain-containing protein</fullName>
    </recommendedName>
</protein>
<sequence>MTKTPISDAARATGGWNRAWDQAAAFDPEWMEKFLDMGTHSVRKGIIDPKTYEFLAIAVDASCTHMYSPGVKRHIAKALDLGATPEEIMAVLQLVAVLGIHSVALGTPHLVDEMTARGMPVPAAPASTPVSTED</sequence>
<evidence type="ECO:0000259" key="1">
    <source>
        <dbReference type="Pfam" id="PF02627"/>
    </source>
</evidence>
<dbReference type="RefSeq" id="WP_229822040.1">
    <property type="nucleotide sequence ID" value="NZ_BMZD01000001.1"/>
</dbReference>
<gene>
    <name evidence="2" type="ORF">GCM10011617_03040</name>
</gene>
<accession>A0A918R6B7</accession>
<feature type="domain" description="Carboxymuconolactone decarboxylase-like" evidence="1">
    <location>
        <begin position="28"/>
        <end position="98"/>
    </location>
</feature>
<keyword evidence="3" id="KW-1185">Reference proteome</keyword>
<dbReference type="SUPFAM" id="SSF69118">
    <property type="entry name" value="AhpD-like"/>
    <property type="match status" value="1"/>
</dbReference>
<dbReference type="GO" id="GO:0051920">
    <property type="term" value="F:peroxiredoxin activity"/>
    <property type="evidence" value="ECO:0007669"/>
    <property type="project" value="InterPro"/>
</dbReference>
<dbReference type="Pfam" id="PF02627">
    <property type="entry name" value="CMD"/>
    <property type="match status" value="1"/>
</dbReference>
<dbReference type="InterPro" id="IPR029032">
    <property type="entry name" value="AhpD-like"/>
</dbReference>
<name>A0A918R6B7_9SPHN</name>
<organism evidence="2 3">
    <name type="scientific">Novosphingobium arvoryzae</name>
    <dbReference type="NCBI Taxonomy" id="1256514"/>
    <lineage>
        <taxon>Bacteria</taxon>
        <taxon>Pseudomonadati</taxon>
        <taxon>Pseudomonadota</taxon>
        <taxon>Alphaproteobacteria</taxon>
        <taxon>Sphingomonadales</taxon>
        <taxon>Sphingomonadaceae</taxon>
        <taxon>Novosphingobium</taxon>
    </lineage>
</organism>
<proteinExistence type="predicted"/>
<dbReference type="EMBL" id="BMZD01000001">
    <property type="protein sequence ID" value="GGZ87707.1"/>
    <property type="molecule type" value="Genomic_DNA"/>
</dbReference>
<dbReference type="PANTHER" id="PTHR33930:SF2">
    <property type="entry name" value="BLR3452 PROTEIN"/>
    <property type="match status" value="1"/>
</dbReference>